<comment type="pathway">
    <text evidence="2">Carbohydrate biosynthesis; dTDP-L-rhamnose biosynthesis.</text>
</comment>
<evidence type="ECO:0000259" key="3">
    <source>
        <dbReference type="Pfam" id="PF04321"/>
    </source>
</evidence>
<dbReference type="EC" id="1.1.1.133" evidence="2"/>
<dbReference type="Proteomes" id="UP001172721">
    <property type="component" value="Unassembled WGS sequence"/>
</dbReference>
<dbReference type="CDD" id="cd05254">
    <property type="entry name" value="dTDP_HR_like_SDR_e"/>
    <property type="match status" value="1"/>
</dbReference>
<dbReference type="GO" id="GO:0008831">
    <property type="term" value="F:dTDP-4-dehydrorhamnose reductase activity"/>
    <property type="evidence" value="ECO:0007669"/>
    <property type="project" value="UniProtKB-EC"/>
</dbReference>
<sequence length="281" mass="31244">MKIVVTGANGQVGCELVSLLQQEGKHEMFPFKRSELDVTDGEAVAEKIFRISPDWILHCAAYTNVEEAEDTGKLLNWKVNKEGAANIARAAAAIGAQLIFISTDYVFDGEYRGEYKPSDPANPLNEYGAAKLAGEKAVLKELPSAHIIRTSWVFGKHGKNFVYTMLKLAKKMDTLKVVDDQLGRPTYAVDLAAFMLYIMDQNIAGGIYHFANKGQATWYDFAQAILKDEQVRIIPVDSSQFVQKAARPKCSLLSLDKVKVTGFAIPSWQDALQRFLDTMEQ</sequence>
<dbReference type="Pfam" id="PF04321">
    <property type="entry name" value="RmlD_sub_bind"/>
    <property type="match status" value="1"/>
</dbReference>
<dbReference type="InterPro" id="IPR005913">
    <property type="entry name" value="dTDP_dehydrorham_reduct"/>
</dbReference>
<keyword evidence="2 4" id="KW-0560">Oxidoreductase</keyword>
<evidence type="ECO:0000256" key="1">
    <source>
        <dbReference type="ARBA" id="ARBA00010944"/>
    </source>
</evidence>
<dbReference type="Gene3D" id="3.40.50.720">
    <property type="entry name" value="NAD(P)-binding Rossmann-like Domain"/>
    <property type="match status" value="1"/>
</dbReference>
<dbReference type="RefSeq" id="WP_301167094.1">
    <property type="nucleotide sequence ID" value="NZ_JAUHTR010000009.1"/>
</dbReference>
<accession>A0ABT8HZ59</accession>
<proteinExistence type="inferred from homology"/>
<reference evidence="4" key="1">
    <citation type="submission" date="2023-07" db="EMBL/GenBank/DDBJ databases">
        <title>Fictibacillus sp. isolated from freshwater pond.</title>
        <authorList>
            <person name="Kirdat K."/>
            <person name="Bhat A."/>
            <person name="Mourya A."/>
            <person name="Yadav A."/>
        </authorList>
    </citation>
    <scope>NUCLEOTIDE SEQUENCE</scope>
    <source>
        <strain evidence="4">NE201</strain>
    </source>
</reference>
<protein>
    <recommendedName>
        <fullName evidence="2">dTDP-4-dehydrorhamnose reductase</fullName>
        <ecNumber evidence="2">1.1.1.133</ecNumber>
    </recommendedName>
</protein>
<dbReference type="PANTHER" id="PTHR10491:SF4">
    <property type="entry name" value="METHIONINE ADENOSYLTRANSFERASE 2 SUBUNIT BETA"/>
    <property type="match status" value="1"/>
</dbReference>
<dbReference type="EMBL" id="JAUHTR010000009">
    <property type="protein sequence ID" value="MDN4526060.1"/>
    <property type="molecule type" value="Genomic_DNA"/>
</dbReference>
<evidence type="ECO:0000313" key="4">
    <source>
        <dbReference type="EMBL" id="MDN4526060.1"/>
    </source>
</evidence>
<feature type="domain" description="RmlD-like substrate binding" evidence="3">
    <location>
        <begin position="1"/>
        <end position="279"/>
    </location>
</feature>
<keyword evidence="2" id="KW-0521">NADP</keyword>
<evidence type="ECO:0000313" key="5">
    <source>
        <dbReference type="Proteomes" id="UP001172721"/>
    </source>
</evidence>
<dbReference type="NCBIfam" id="TIGR01214">
    <property type="entry name" value="rmlD"/>
    <property type="match status" value="1"/>
</dbReference>
<dbReference type="InterPro" id="IPR036291">
    <property type="entry name" value="NAD(P)-bd_dom_sf"/>
</dbReference>
<dbReference type="SUPFAM" id="SSF51735">
    <property type="entry name" value="NAD(P)-binding Rossmann-fold domains"/>
    <property type="match status" value="1"/>
</dbReference>
<evidence type="ECO:0000256" key="2">
    <source>
        <dbReference type="RuleBase" id="RU364082"/>
    </source>
</evidence>
<comment type="function">
    <text evidence="2">Catalyzes the reduction of dTDP-6-deoxy-L-lyxo-4-hexulose to yield dTDP-L-rhamnose.</text>
</comment>
<dbReference type="Gene3D" id="3.90.25.10">
    <property type="entry name" value="UDP-galactose 4-epimerase, domain 1"/>
    <property type="match status" value="1"/>
</dbReference>
<comment type="similarity">
    <text evidence="1 2">Belongs to the dTDP-4-dehydrorhamnose reductase family.</text>
</comment>
<organism evidence="4 5">
    <name type="scientific">Fictibacillus fluitans</name>
    <dbReference type="NCBI Taxonomy" id="3058422"/>
    <lineage>
        <taxon>Bacteria</taxon>
        <taxon>Bacillati</taxon>
        <taxon>Bacillota</taxon>
        <taxon>Bacilli</taxon>
        <taxon>Bacillales</taxon>
        <taxon>Fictibacillaceae</taxon>
        <taxon>Fictibacillus</taxon>
    </lineage>
</organism>
<gene>
    <name evidence="4" type="primary">rfbD</name>
    <name evidence="4" type="ORF">QYB97_16365</name>
</gene>
<dbReference type="InterPro" id="IPR029903">
    <property type="entry name" value="RmlD-like-bd"/>
</dbReference>
<comment type="caution">
    <text evidence="4">The sequence shown here is derived from an EMBL/GenBank/DDBJ whole genome shotgun (WGS) entry which is preliminary data.</text>
</comment>
<keyword evidence="5" id="KW-1185">Reference proteome</keyword>
<name>A0ABT8HZ59_9BACL</name>
<dbReference type="PANTHER" id="PTHR10491">
    <property type="entry name" value="DTDP-4-DEHYDRORHAMNOSE REDUCTASE"/>
    <property type="match status" value="1"/>
</dbReference>